<feature type="binding site" evidence="14">
    <location>
        <begin position="7"/>
        <end position="10"/>
    </location>
    <ligand>
        <name>ATP</name>
        <dbReference type="ChEBI" id="CHEBI:30616"/>
    </ligand>
</feature>
<dbReference type="InterPro" id="IPR045865">
    <property type="entry name" value="ACT-like_dom_sf"/>
</dbReference>
<dbReference type="PROSITE" id="PS00324">
    <property type="entry name" value="ASPARTOKINASE"/>
    <property type="match status" value="1"/>
</dbReference>
<feature type="binding site" evidence="14">
    <location>
        <position position="74"/>
    </location>
    <ligand>
        <name>substrate</name>
    </ligand>
</feature>
<dbReference type="PROSITE" id="PS51671">
    <property type="entry name" value="ACT"/>
    <property type="match status" value="2"/>
</dbReference>
<organism evidence="18 19">
    <name type="scientific">Clostridium botulinum</name>
    <dbReference type="NCBI Taxonomy" id="1491"/>
    <lineage>
        <taxon>Bacteria</taxon>
        <taxon>Bacillati</taxon>
        <taxon>Bacillota</taxon>
        <taxon>Clostridia</taxon>
        <taxon>Eubacteriales</taxon>
        <taxon>Clostridiaceae</taxon>
        <taxon>Clostridium</taxon>
    </lineage>
</organism>
<dbReference type="SUPFAM" id="SSF55021">
    <property type="entry name" value="ACT-like"/>
    <property type="match status" value="2"/>
</dbReference>
<comment type="similarity">
    <text evidence="5 15">Belongs to the aspartokinase family.</text>
</comment>
<dbReference type="Gene3D" id="3.30.2130.10">
    <property type="entry name" value="VC0802-like"/>
    <property type="match status" value="1"/>
</dbReference>
<evidence type="ECO:0000256" key="11">
    <source>
        <dbReference type="ARBA" id="ARBA00022915"/>
    </source>
</evidence>
<dbReference type="InterPro" id="IPR002912">
    <property type="entry name" value="ACT_dom"/>
</dbReference>
<comment type="pathway">
    <text evidence="3 16">Amino-acid biosynthesis; L-methionine biosynthesis via de novo pathway; L-homoserine from L-aspartate: step 1/3.</text>
</comment>
<dbReference type="Pfam" id="PF22468">
    <property type="entry name" value="ACT_9"/>
    <property type="match status" value="2"/>
</dbReference>
<feature type="domain" description="ACT" evidence="17">
    <location>
        <begin position="342"/>
        <end position="400"/>
    </location>
</feature>
<evidence type="ECO:0000256" key="10">
    <source>
        <dbReference type="ARBA" id="ARBA00022840"/>
    </source>
</evidence>
<dbReference type="Gene3D" id="3.40.1160.10">
    <property type="entry name" value="Acetylglutamate kinase-like"/>
    <property type="match status" value="1"/>
</dbReference>
<dbReference type="InterPro" id="IPR054352">
    <property type="entry name" value="ACT_Aspartokinase"/>
</dbReference>
<evidence type="ECO:0000256" key="3">
    <source>
        <dbReference type="ARBA" id="ARBA00004986"/>
    </source>
</evidence>
<dbReference type="NCBIfam" id="NF005155">
    <property type="entry name" value="PRK06635.1-4"/>
    <property type="match status" value="1"/>
</dbReference>
<keyword evidence="9 15" id="KW-0418">Kinase</keyword>
<evidence type="ECO:0000256" key="4">
    <source>
        <dbReference type="ARBA" id="ARBA00005139"/>
    </source>
</evidence>
<comment type="function">
    <text evidence="1">Catalyzes the phosphorylation of the beta-carboxyl group of aspartic acid with ATP to yield 4-phospho-L-aspartate, which is involved in the branched biosynthetic pathway leading to the biosynthesis of amino acids threonine, isoleucine and methionine.</text>
</comment>
<feature type="binding site" evidence="14">
    <location>
        <position position="184"/>
    </location>
    <ligand>
        <name>ATP</name>
        <dbReference type="ChEBI" id="CHEBI:30616"/>
    </ligand>
</feature>
<dbReference type="SUPFAM" id="SSF53633">
    <property type="entry name" value="Carbamate kinase-like"/>
    <property type="match status" value="1"/>
</dbReference>
<dbReference type="CDD" id="cd04891">
    <property type="entry name" value="ACT_AK-LysC-DapG-like_1"/>
    <property type="match status" value="1"/>
</dbReference>
<evidence type="ECO:0000256" key="2">
    <source>
        <dbReference type="ARBA" id="ARBA00004766"/>
    </source>
</evidence>
<dbReference type="InterPro" id="IPR018042">
    <property type="entry name" value="Aspartate_kinase_CS"/>
</dbReference>
<dbReference type="GO" id="GO:0009090">
    <property type="term" value="P:homoserine biosynthetic process"/>
    <property type="evidence" value="ECO:0007669"/>
    <property type="project" value="TreeGrafter"/>
</dbReference>
<keyword evidence="6 16" id="KW-0028">Amino-acid biosynthesis</keyword>
<evidence type="ECO:0000256" key="12">
    <source>
        <dbReference type="ARBA" id="ARBA00023154"/>
    </source>
</evidence>
<dbReference type="InterPro" id="IPR005260">
    <property type="entry name" value="Asp_kin_monofn"/>
</dbReference>
<feature type="binding site" evidence="14">
    <location>
        <position position="179"/>
    </location>
    <ligand>
        <name>ATP</name>
        <dbReference type="ChEBI" id="CHEBI:30616"/>
    </ligand>
</feature>
<dbReference type="PANTHER" id="PTHR21499:SF3">
    <property type="entry name" value="ASPARTOKINASE"/>
    <property type="match status" value="1"/>
</dbReference>
<comment type="catalytic activity">
    <reaction evidence="13 15">
        <text>L-aspartate + ATP = 4-phospho-L-aspartate + ADP</text>
        <dbReference type="Rhea" id="RHEA:23776"/>
        <dbReference type="ChEBI" id="CHEBI:29991"/>
        <dbReference type="ChEBI" id="CHEBI:30616"/>
        <dbReference type="ChEBI" id="CHEBI:57535"/>
        <dbReference type="ChEBI" id="CHEBI:456216"/>
        <dbReference type="EC" id="2.7.2.4"/>
    </reaction>
</comment>
<dbReference type="InterPro" id="IPR041740">
    <property type="entry name" value="AKii-LysC-BS"/>
</dbReference>
<dbReference type="InterPro" id="IPR036393">
    <property type="entry name" value="AceGlu_kinase-like_sf"/>
</dbReference>
<name>A0AA44BPK2_CLOBO</name>
<dbReference type="GO" id="GO:0004072">
    <property type="term" value="F:aspartate kinase activity"/>
    <property type="evidence" value="ECO:0007669"/>
    <property type="project" value="UniProtKB-EC"/>
</dbReference>
<comment type="caution">
    <text evidence="18">The sequence shown here is derived from an EMBL/GenBank/DDBJ whole genome shotgun (WGS) entry which is preliminary data.</text>
</comment>
<dbReference type="EC" id="2.7.2.4" evidence="15"/>
<dbReference type="GO" id="GO:0005829">
    <property type="term" value="C:cytosol"/>
    <property type="evidence" value="ECO:0007669"/>
    <property type="project" value="TreeGrafter"/>
</dbReference>
<feature type="binding site" evidence="14">
    <location>
        <position position="47"/>
    </location>
    <ligand>
        <name>substrate</name>
    </ligand>
</feature>
<dbReference type="GO" id="GO:0019877">
    <property type="term" value="P:diaminopimelate biosynthetic process"/>
    <property type="evidence" value="ECO:0007669"/>
    <property type="project" value="UniProtKB-KW"/>
</dbReference>
<dbReference type="PIRSF" id="PIRSF000726">
    <property type="entry name" value="Asp_kin"/>
    <property type="match status" value="1"/>
</dbReference>
<evidence type="ECO:0000256" key="9">
    <source>
        <dbReference type="ARBA" id="ARBA00022777"/>
    </source>
</evidence>
<dbReference type="EMBL" id="SWRJ01000004">
    <property type="protein sequence ID" value="NFI22374.1"/>
    <property type="molecule type" value="Genomic_DNA"/>
</dbReference>
<dbReference type="Proteomes" id="UP000482543">
    <property type="component" value="Unassembled WGS sequence"/>
</dbReference>
<evidence type="ECO:0000259" key="17">
    <source>
        <dbReference type="PROSITE" id="PS51671"/>
    </source>
</evidence>
<evidence type="ECO:0000256" key="15">
    <source>
        <dbReference type="RuleBase" id="RU003448"/>
    </source>
</evidence>
<evidence type="ECO:0000256" key="5">
    <source>
        <dbReference type="ARBA" id="ARBA00010122"/>
    </source>
</evidence>
<dbReference type="NCBIfam" id="NF005154">
    <property type="entry name" value="PRK06635.1-2"/>
    <property type="match status" value="1"/>
</dbReference>
<protein>
    <recommendedName>
        <fullName evidence="15">Aspartokinase</fullName>
        <ecNumber evidence="15">2.7.2.4</ecNumber>
    </recommendedName>
</protein>
<evidence type="ECO:0000256" key="7">
    <source>
        <dbReference type="ARBA" id="ARBA00022679"/>
    </source>
</evidence>
<keyword evidence="10 14" id="KW-0067">ATP-binding</keyword>
<evidence type="ECO:0000256" key="6">
    <source>
        <dbReference type="ARBA" id="ARBA00022605"/>
    </source>
</evidence>
<dbReference type="CDD" id="cd04261">
    <property type="entry name" value="AAK_AKii-LysC-BS"/>
    <property type="match status" value="1"/>
</dbReference>
<dbReference type="GO" id="GO:0009089">
    <property type="term" value="P:lysine biosynthetic process via diaminopimelate"/>
    <property type="evidence" value="ECO:0007669"/>
    <property type="project" value="InterPro"/>
</dbReference>
<evidence type="ECO:0000256" key="8">
    <source>
        <dbReference type="ARBA" id="ARBA00022741"/>
    </source>
</evidence>
<dbReference type="AlphaFoldDB" id="A0AA44BPK2"/>
<dbReference type="Pfam" id="PF00696">
    <property type="entry name" value="AA_kinase"/>
    <property type="match status" value="1"/>
</dbReference>
<feature type="binding site" evidence="14">
    <location>
        <begin position="173"/>
        <end position="174"/>
    </location>
    <ligand>
        <name>ATP</name>
        <dbReference type="ChEBI" id="CHEBI:30616"/>
    </ligand>
</feature>
<keyword evidence="8 14" id="KW-0547">Nucleotide-binding</keyword>
<evidence type="ECO:0000256" key="16">
    <source>
        <dbReference type="RuleBase" id="RU004249"/>
    </source>
</evidence>
<dbReference type="CDD" id="cd04923">
    <property type="entry name" value="ACT_AK-LysC-DapG-like_2"/>
    <property type="match status" value="1"/>
</dbReference>
<dbReference type="PANTHER" id="PTHR21499">
    <property type="entry name" value="ASPARTATE KINASE"/>
    <property type="match status" value="1"/>
</dbReference>
<sequence>MATIVQKYGGTSVATVEKIKNVAKSIIKRKREGNDIVVVVSAMGHSTDNLINLAKDISNVPDKRELDALISTGEIVSSSLLSMAIKELGEDAISYTAYQINISTNGQHGKSLINDIDKKKIDKSLKEGKVVVVAGFQGINCDGNITTLGRGGSDTSAVAIAAKLNNAICEIYTDVDGIYSVDPRVYDRAKKLDYIDYEEMLELSSLGAQVMHSRSIELAEKYNIPIYVGLSNSNIKGTVIRGMNNMNMEMKSVTGLATSDDDVAITMEDINENINIVADIFSRLAEKQINVDMISQTAPINSRISLSFTIPKEDLQEGMKIIKNYASKDKIKIDENLTKFSIVGIGMKNTSGVAAKMLKIFSDNNIKVKMITTSEIRITCAINVRDKINAINLVVKEFNL</sequence>
<proteinExistence type="inferred from homology"/>
<evidence type="ECO:0000313" key="18">
    <source>
        <dbReference type="EMBL" id="NFI22374.1"/>
    </source>
</evidence>
<dbReference type="GO" id="GO:0005524">
    <property type="term" value="F:ATP binding"/>
    <property type="evidence" value="ECO:0007669"/>
    <property type="project" value="UniProtKB-KW"/>
</dbReference>
<dbReference type="NCBIfam" id="TIGR00657">
    <property type="entry name" value="asp_kinases"/>
    <property type="match status" value="1"/>
</dbReference>
<dbReference type="FunFam" id="3.40.1160.10:FF:000002">
    <property type="entry name" value="Aspartokinase"/>
    <property type="match status" value="1"/>
</dbReference>
<evidence type="ECO:0000256" key="13">
    <source>
        <dbReference type="ARBA" id="ARBA00047872"/>
    </source>
</evidence>
<gene>
    <name evidence="18" type="ORF">FC964_13580</name>
</gene>
<comment type="pathway">
    <text evidence="2 16">Amino-acid biosynthesis; L-lysine biosynthesis via DAP pathway; (S)-tetrahydrodipicolinate from L-aspartate: step 1/4.</text>
</comment>
<dbReference type="InterPro" id="IPR001341">
    <property type="entry name" value="Asp_kinase"/>
</dbReference>
<feature type="domain" description="ACT" evidence="17">
    <location>
        <begin position="265"/>
        <end position="336"/>
    </location>
</feature>
<comment type="pathway">
    <text evidence="4 16">Amino-acid biosynthesis; L-threonine biosynthesis; L-threonine from L-aspartate: step 1/5.</text>
</comment>
<keyword evidence="12" id="KW-0457">Lysine biosynthesis</keyword>
<keyword evidence="11" id="KW-0220">Diaminopimelate biosynthesis</keyword>
<reference evidence="18 19" key="1">
    <citation type="submission" date="2019-04" db="EMBL/GenBank/DDBJ databases">
        <title>Genome sequencing of Clostridium botulinum Groups I-IV and Clostridium butyricum.</title>
        <authorList>
            <person name="Brunt J."/>
            <person name="Van Vliet A.H.M."/>
            <person name="Stringer S.C."/>
            <person name="Carter A.T."/>
            <person name="Peck M.W."/>
        </authorList>
    </citation>
    <scope>NUCLEOTIDE SEQUENCE [LARGE SCALE GENOMIC DNA]</scope>
    <source>
        <strain evidence="18 19">IFR 15/034</strain>
    </source>
</reference>
<evidence type="ECO:0000313" key="19">
    <source>
        <dbReference type="Proteomes" id="UP000482543"/>
    </source>
</evidence>
<keyword evidence="7 15" id="KW-0808">Transferase</keyword>
<accession>A0AA44BPK2</accession>
<evidence type="ECO:0000256" key="14">
    <source>
        <dbReference type="PIRSR" id="PIRSR000726-1"/>
    </source>
</evidence>
<dbReference type="InterPro" id="IPR001048">
    <property type="entry name" value="Asp/Glu/Uridylate_kinase"/>
</dbReference>
<evidence type="ECO:0000256" key="1">
    <source>
        <dbReference type="ARBA" id="ARBA00003121"/>
    </source>
</evidence>